<dbReference type="PANTHER" id="PTHR33434">
    <property type="entry name" value="DEGV DOMAIN-CONTAINING PROTEIN DR_1986-RELATED"/>
    <property type="match status" value="1"/>
</dbReference>
<dbReference type="GO" id="GO:0008289">
    <property type="term" value="F:lipid binding"/>
    <property type="evidence" value="ECO:0007669"/>
    <property type="project" value="UniProtKB-KW"/>
</dbReference>
<dbReference type="Proteomes" id="UP000886878">
    <property type="component" value="Unassembled WGS sequence"/>
</dbReference>
<organism evidence="2 3">
    <name type="scientific">Candidatus Limosilactobacillus merdipullorum</name>
    <dbReference type="NCBI Taxonomy" id="2838653"/>
    <lineage>
        <taxon>Bacteria</taxon>
        <taxon>Bacillati</taxon>
        <taxon>Bacillota</taxon>
        <taxon>Bacilli</taxon>
        <taxon>Lactobacillales</taxon>
        <taxon>Lactobacillaceae</taxon>
        <taxon>Limosilactobacillus</taxon>
    </lineage>
</organism>
<keyword evidence="1" id="KW-0446">Lipid-binding</keyword>
<dbReference type="PANTHER" id="PTHR33434:SF8">
    <property type="entry name" value="DEGV DOMAIN-CONTAINING PROTEIN SPR1019"/>
    <property type="match status" value="1"/>
</dbReference>
<dbReference type="Gene3D" id="3.40.50.10170">
    <property type="match status" value="1"/>
</dbReference>
<gene>
    <name evidence="2" type="ORF">H9876_01910</name>
</gene>
<sequence length="280" mass="30249">MAKTKIVVDSSAGLTAEEVKKYGITIVPLSVMIDGTIYVEGETITNDQFPKMMAEAKALPQTSQPPIGKFVEAFDRLGEDGSDVLCITMMEAISGTVHAAEQAATMSKTKVTVYDCGTTDRGMAFQVIEAAKVLENGGTVDEAVAKMKDVLAKSKLYLAIENLDNLVKGGRISKFAGALSNFLNIKIMLEVSDRSLHVRMKGRGKKAMHREWDKLVSAMTNGPKVKAIGISHVDAPKEVERLKEKVSAVCPDIPIVVRETVPIIATHTGLGACCLLYYTE</sequence>
<dbReference type="InterPro" id="IPR050270">
    <property type="entry name" value="DegV_domain_contain"/>
</dbReference>
<reference evidence="2" key="1">
    <citation type="journal article" date="2021" name="PeerJ">
        <title>Extensive microbial diversity within the chicken gut microbiome revealed by metagenomics and culture.</title>
        <authorList>
            <person name="Gilroy R."/>
            <person name="Ravi A."/>
            <person name="Getino M."/>
            <person name="Pursley I."/>
            <person name="Horton D.L."/>
            <person name="Alikhan N.F."/>
            <person name="Baker D."/>
            <person name="Gharbi K."/>
            <person name="Hall N."/>
            <person name="Watson M."/>
            <person name="Adriaenssens E.M."/>
            <person name="Foster-Nyarko E."/>
            <person name="Jarju S."/>
            <person name="Secka A."/>
            <person name="Antonio M."/>
            <person name="Oren A."/>
            <person name="Chaudhuri R.R."/>
            <person name="La Ragione R."/>
            <person name="Hildebrand F."/>
            <person name="Pallen M.J."/>
        </authorList>
    </citation>
    <scope>NUCLEOTIDE SEQUENCE</scope>
    <source>
        <strain evidence="2">ChiHejej3B27-2180</strain>
    </source>
</reference>
<dbReference type="Pfam" id="PF02645">
    <property type="entry name" value="DegV"/>
    <property type="match status" value="1"/>
</dbReference>
<dbReference type="Gene3D" id="3.30.1180.10">
    <property type="match status" value="1"/>
</dbReference>
<dbReference type="SUPFAM" id="SSF82549">
    <property type="entry name" value="DAK1/DegV-like"/>
    <property type="match status" value="1"/>
</dbReference>
<evidence type="ECO:0000313" key="3">
    <source>
        <dbReference type="Proteomes" id="UP000886878"/>
    </source>
</evidence>
<dbReference type="InterPro" id="IPR003797">
    <property type="entry name" value="DegV"/>
</dbReference>
<evidence type="ECO:0000256" key="1">
    <source>
        <dbReference type="ARBA" id="ARBA00023121"/>
    </source>
</evidence>
<dbReference type="NCBIfam" id="TIGR00762">
    <property type="entry name" value="DegV"/>
    <property type="match status" value="1"/>
</dbReference>
<reference evidence="2" key="2">
    <citation type="submission" date="2021-04" db="EMBL/GenBank/DDBJ databases">
        <authorList>
            <person name="Gilroy R."/>
        </authorList>
    </citation>
    <scope>NUCLEOTIDE SEQUENCE</scope>
    <source>
        <strain evidence="2">ChiHejej3B27-2180</strain>
    </source>
</reference>
<dbReference type="InterPro" id="IPR043168">
    <property type="entry name" value="DegV_C"/>
</dbReference>
<dbReference type="AlphaFoldDB" id="A0A9D1QMY0"/>
<name>A0A9D1QMY0_9LACO</name>
<accession>A0A9D1QMY0</accession>
<protein>
    <submittedName>
        <fullName evidence="2">DegV family protein</fullName>
    </submittedName>
</protein>
<dbReference type="EMBL" id="DXGK01000035">
    <property type="protein sequence ID" value="HIW70127.1"/>
    <property type="molecule type" value="Genomic_DNA"/>
</dbReference>
<proteinExistence type="predicted"/>
<dbReference type="PROSITE" id="PS51482">
    <property type="entry name" value="DEGV"/>
    <property type="match status" value="1"/>
</dbReference>
<evidence type="ECO:0000313" key="2">
    <source>
        <dbReference type="EMBL" id="HIW70127.1"/>
    </source>
</evidence>
<comment type="caution">
    <text evidence="2">The sequence shown here is derived from an EMBL/GenBank/DDBJ whole genome shotgun (WGS) entry which is preliminary data.</text>
</comment>